<comment type="caution">
    <text evidence="12">The sequence shown here is derived from an EMBL/GenBank/DDBJ whole genome shotgun (WGS) entry which is preliminary data.</text>
</comment>
<dbReference type="SUPFAM" id="SSF52058">
    <property type="entry name" value="L domain-like"/>
    <property type="match status" value="1"/>
</dbReference>
<sequence length="212" mass="24230">MREIFHAMLVLAAVLFFGGTEFCARRNTSFGCIEREREALLKLKLCFHDPSHMLSSWKGNDYCEWRGEVVSTLLKLKYLEHLDLSGNYFNKSLILHSFGLMKQLRYLNLSNAHFRGRIPGELGNLTRLCVLDLADYYGGALKVDDDIQWISHLSFLQQLVMSGVYLRLASLNLFKVLGMPPSLSCKSNPHIIKLVPSTWHASFSVMVKFVKL</sequence>
<gene>
    <name evidence="12" type="ORF">SLEP1_g39864</name>
</gene>
<keyword evidence="3" id="KW-0812">Transmembrane</keyword>
<dbReference type="Gene3D" id="3.80.10.10">
    <property type="entry name" value="Ribonuclease Inhibitor"/>
    <property type="match status" value="1"/>
</dbReference>
<protein>
    <recommendedName>
        <fullName evidence="11">Leucine-rich repeat-containing N-terminal plant-type domain-containing protein</fullName>
    </recommendedName>
</protein>
<dbReference type="PANTHER" id="PTHR48063:SF112">
    <property type="entry name" value="RECEPTOR LIKE PROTEIN 30-LIKE"/>
    <property type="match status" value="1"/>
</dbReference>
<proteinExistence type="predicted"/>
<keyword evidence="2" id="KW-0433">Leucine-rich repeat</keyword>
<feature type="signal peptide" evidence="10">
    <location>
        <begin position="1"/>
        <end position="24"/>
    </location>
</feature>
<accession>A0AAV5L1T6</accession>
<evidence type="ECO:0000256" key="6">
    <source>
        <dbReference type="ARBA" id="ARBA00022989"/>
    </source>
</evidence>
<reference evidence="12 13" key="1">
    <citation type="journal article" date="2021" name="Commun. Biol.">
        <title>The genome of Shorea leprosula (Dipterocarpaceae) highlights the ecological relevance of drought in aseasonal tropical rainforests.</title>
        <authorList>
            <person name="Ng K.K.S."/>
            <person name="Kobayashi M.J."/>
            <person name="Fawcett J.A."/>
            <person name="Hatakeyama M."/>
            <person name="Paape T."/>
            <person name="Ng C.H."/>
            <person name="Ang C.C."/>
            <person name="Tnah L.H."/>
            <person name="Lee C.T."/>
            <person name="Nishiyama T."/>
            <person name="Sese J."/>
            <person name="O'Brien M.J."/>
            <person name="Copetti D."/>
            <person name="Mohd Noor M.I."/>
            <person name="Ong R.C."/>
            <person name="Putra M."/>
            <person name="Sireger I.Z."/>
            <person name="Indrioko S."/>
            <person name="Kosugi Y."/>
            <person name="Izuno A."/>
            <person name="Isagi Y."/>
            <person name="Lee S.L."/>
            <person name="Shimizu K.K."/>
        </authorList>
    </citation>
    <scope>NUCLEOTIDE SEQUENCE [LARGE SCALE GENOMIC DNA]</scope>
    <source>
        <strain evidence="12">214</strain>
    </source>
</reference>
<evidence type="ECO:0000256" key="7">
    <source>
        <dbReference type="ARBA" id="ARBA00023136"/>
    </source>
</evidence>
<dbReference type="GO" id="GO:0016020">
    <property type="term" value="C:membrane"/>
    <property type="evidence" value="ECO:0007669"/>
    <property type="project" value="UniProtKB-SubCell"/>
</dbReference>
<dbReference type="Pfam" id="PF00560">
    <property type="entry name" value="LRR_1"/>
    <property type="match status" value="2"/>
</dbReference>
<keyword evidence="4 10" id="KW-0732">Signal</keyword>
<evidence type="ECO:0000256" key="4">
    <source>
        <dbReference type="ARBA" id="ARBA00022729"/>
    </source>
</evidence>
<organism evidence="12 13">
    <name type="scientific">Rubroshorea leprosula</name>
    <dbReference type="NCBI Taxonomy" id="152421"/>
    <lineage>
        <taxon>Eukaryota</taxon>
        <taxon>Viridiplantae</taxon>
        <taxon>Streptophyta</taxon>
        <taxon>Embryophyta</taxon>
        <taxon>Tracheophyta</taxon>
        <taxon>Spermatophyta</taxon>
        <taxon>Magnoliopsida</taxon>
        <taxon>eudicotyledons</taxon>
        <taxon>Gunneridae</taxon>
        <taxon>Pentapetalae</taxon>
        <taxon>rosids</taxon>
        <taxon>malvids</taxon>
        <taxon>Malvales</taxon>
        <taxon>Dipterocarpaceae</taxon>
        <taxon>Rubroshorea</taxon>
    </lineage>
</organism>
<keyword evidence="6" id="KW-1133">Transmembrane helix</keyword>
<dbReference type="AlphaFoldDB" id="A0AAV5L1T6"/>
<evidence type="ECO:0000256" key="5">
    <source>
        <dbReference type="ARBA" id="ARBA00022737"/>
    </source>
</evidence>
<dbReference type="EMBL" id="BPVZ01000090">
    <property type="protein sequence ID" value="GKV31129.1"/>
    <property type="molecule type" value="Genomic_DNA"/>
</dbReference>
<keyword evidence="13" id="KW-1185">Reference proteome</keyword>
<evidence type="ECO:0000259" key="11">
    <source>
        <dbReference type="Pfam" id="PF08263"/>
    </source>
</evidence>
<dbReference type="Pfam" id="PF08263">
    <property type="entry name" value="LRRNT_2"/>
    <property type="match status" value="1"/>
</dbReference>
<evidence type="ECO:0000256" key="9">
    <source>
        <dbReference type="ARBA" id="ARBA00023180"/>
    </source>
</evidence>
<name>A0AAV5L1T6_9ROSI</name>
<evidence type="ECO:0000256" key="3">
    <source>
        <dbReference type="ARBA" id="ARBA00022692"/>
    </source>
</evidence>
<evidence type="ECO:0000256" key="10">
    <source>
        <dbReference type="SAM" id="SignalP"/>
    </source>
</evidence>
<keyword evidence="9" id="KW-0325">Glycoprotein</keyword>
<evidence type="ECO:0000313" key="13">
    <source>
        <dbReference type="Proteomes" id="UP001054252"/>
    </source>
</evidence>
<dbReference type="InterPro" id="IPR032675">
    <property type="entry name" value="LRR_dom_sf"/>
</dbReference>
<feature type="chain" id="PRO_5043551521" description="Leucine-rich repeat-containing N-terminal plant-type domain-containing protein" evidence="10">
    <location>
        <begin position="25"/>
        <end position="212"/>
    </location>
</feature>
<evidence type="ECO:0000256" key="2">
    <source>
        <dbReference type="ARBA" id="ARBA00022614"/>
    </source>
</evidence>
<evidence type="ECO:0000256" key="1">
    <source>
        <dbReference type="ARBA" id="ARBA00004479"/>
    </source>
</evidence>
<dbReference type="InterPro" id="IPR046956">
    <property type="entry name" value="RLP23-like"/>
</dbReference>
<dbReference type="PANTHER" id="PTHR48063">
    <property type="entry name" value="LRR RECEPTOR-LIKE KINASE"/>
    <property type="match status" value="1"/>
</dbReference>
<keyword evidence="8" id="KW-0675">Receptor</keyword>
<dbReference type="Proteomes" id="UP001054252">
    <property type="component" value="Unassembled WGS sequence"/>
</dbReference>
<evidence type="ECO:0000256" key="8">
    <source>
        <dbReference type="ARBA" id="ARBA00023170"/>
    </source>
</evidence>
<dbReference type="InterPro" id="IPR013210">
    <property type="entry name" value="LRR_N_plant-typ"/>
</dbReference>
<feature type="domain" description="Leucine-rich repeat-containing N-terminal plant-type" evidence="11">
    <location>
        <begin position="35"/>
        <end position="67"/>
    </location>
</feature>
<evidence type="ECO:0000313" key="12">
    <source>
        <dbReference type="EMBL" id="GKV31129.1"/>
    </source>
</evidence>
<keyword evidence="5" id="KW-0677">Repeat</keyword>
<comment type="subcellular location">
    <subcellularLocation>
        <location evidence="1">Membrane</location>
        <topology evidence="1">Single-pass type I membrane protein</topology>
    </subcellularLocation>
</comment>
<keyword evidence="7" id="KW-0472">Membrane</keyword>
<dbReference type="InterPro" id="IPR001611">
    <property type="entry name" value="Leu-rich_rpt"/>
</dbReference>